<evidence type="ECO:0000256" key="3">
    <source>
        <dbReference type="SAM" id="Phobius"/>
    </source>
</evidence>
<dbReference type="InterPro" id="IPR020904">
    <property type="entry name" value="Sc_DH/Rdtase_CS"/>
</dbReference>
<dbReference type="PANTHER" id="PTHR44269">
    <property type="entry name" value="DEHYDROGENASE/REDUCTASE SDR FAMILY MEMBER 7-RELATED"/>
    <property type="match status" value="1"/>
</dbReference>
<keyword evidence="3" id="KW-0812">Transmembrane</keyword>
<evidence type="ECO:0000256" key="1">
    <source>
        <dbReference type="ARBA" id="ARBA00023002"/>
    </source>
</evidence>
<dbReference type="InterPro" id="IPR002347">
    <property type="entry name" value="SDR_fam"/>
</dbReference>
<feature type="transmembrane region" description="Helical" evidence="3">
    <location>
        <begin position="6"/>
        <end position="25"/>
    </location>
</feature>
<keyword evidence="5" id="KW-1185">Reference proteome</keyword>
<evidence type="ECO:0000313" key="4">
    <source>
        <dbReference type="EMBL" id="GFY79088.1"/>
    </source>
</evidence>
<protein>
    <recommendedName>
        <fullName evidence="6">Dehydrogenase/reductase SDR family member 7</fullName>
    </recommendedName>
</protein>
<dbReference type="Proteomes" id="UP000886998">
    <property type="component" value="Unassembled WGS sequence"/>
</dbReference>
<keyword evidence="3" id="KW-0472">Membrane</keyword>
<keyword evidence="3" id="KW-1133">Transmembrane helix</keyword>
<evidence type="ECO:0000256" key="2">
    <source>
        <dbReference type="RuleBase" id="RU000363"/>
    </source>
</evidence>
<dbReference type="GO" id="GO:0016491">
    <property type="term" value="F:oxidoreductase activity"/>
    <property type="evidence" value="ECO:0007669"/>
    <property type="project" value="UniProtKB-KW"/>
</dbReference>
<dbReference type="AlphaFoldDB" id="A0A8X6YVF9"/>
<accession>A0A8X6YVF9</accession>
<dbReference type="PRINTS" id="PR00081">
    <property type="entry name" value="GDHRDH"/>
</dbReference>
<sequence length="341" mass="38784">MDLFGFFASIAWVVILLYIIWYFFLTDRDTILAIAEKFGKPISDFAGKVVWVTGASTGLGEAMAYELASVGTKLILSARSKDLLQNVKEECIERSHGKLTKEDILVLSFDISNLDCHKDHVENAINHFGKIDFLINNAARYQIGEILKTDIAVDKALFDVNYFGPLSLTKLITQHFIQQGGGHIVVISSIAGKFGIPSTASYCGTKHALHGYFDTLRMEYNRNNISVTMVNPGIFSSSIFEKTITTETNKILQKDYEHYECVNMTSERCAHLTLVASINKLFESWVAYQPFLFMMWASQYVPDIYKHIMAILYSKKRINQLYEGKWPSDLPVWQPLLWKKT</sequence>
<dbReference type="OrthoDB" id="47007at2759"/>
<comment type="similarity">
    <text evidence="2">Belongs to the short-chain dehydrogenases/reductases (SDR) family.</text>
</comment>
<keyword evidence="1" id="KW-0560">Oxidoreductase</keyword>
<gene>
    <name evidence="4" type="primary">DHRS7</name>
    <name evidence="4" type="ORF">TNIN_99511</name>
</gene>
<dbReference type="Pfam" id="PF00106">
    <property type="entry name" value="adh_short"/>
    <property type="match status" value="1"/>
</dbReference>
<organism evidence="4 5">
    <name type="scientific">Trichonephila inaurata madagascariensis</name>
    <dbReference type="NCBI Taxonomy" id="2747483"/>
    <lineage>
        <taxon>Eukaryota</taxon>
        <taxon>Metazoa</taxon>
        <taxon>Ecdysozoa</taxon>
        <taxon>Arthropoda</taxon>
        <taxon>Chelicerata</taxon>
        <taxon>Arachnida</taxon>
        <taxon>Araneae</taxon>
        <taxon>Araneomorphae</taxon>
        <taxon>Entelegynae</taxon>
        <taxon>Araneoidea</taxon>
        <taxon>Nephilidae</taxon>
        <taxon>Trichonephila</taxon>
        <taxon>Trichonephila inaurata</taxon>
    </lineage>
</organism>
<dbReference type="InterPro" id="IPR053011">
    <property type="entry name" value="SDR_family_member_7"/>
</dbReference>
<dbReference type="SUPFAM" id="SSF51735">
    <property type="entry name" value="NAD(P)-binding Rossmann-fold domains"/>
    <property type="match status" value="1"/>
</dbReference>
<dbReference type="EMBL" id="BMAV01023398">
    <property type="protein sequence ID" value="GFY79088.1"/>
    <property type="molecule type" value="Genomic_DNA"/>
</dbReference>
<dbReference type="PRINTS" id="PR00080">
    <property type="entry name" value="SDRFAMILY"/>
</dbReference>
<reference evidence="4" key="1">
    <citation type="submission" date="2020-08" db="EMBL/GenBank/DDBJ databases">
        <title>Multicomponent nature underlies the extraordinary mechanical properties of spider dragline silk.</title>
        <authorList>
            <person name="Kono N."/>
            <person name="Nakamura H."/>
            <person name="Mori M."/>
            <person name="Yoshida Y."/>
            <person name="Ohtoshi R."/>
            <person name="Malay A.D."/>
            <person name="Moran D.A.P."/>
            <person name="Tomita M."/>
            <person name="Numata K."/>
            <person name="Arakawa K."/>
        </authorList>
    </citation>
    <scope>NUCLEOTIDE SEQUENCE</scope>
</reference>
<dbReference type="InterPro" id="IPR036291">
    <property type="entry name" value="NAD(P)-bd_dom_sf"/>
</dbReference>
<comment type="caution">
    <text evidence="4">The sequence shown here is derived from an EMBL/GenBank/DDBJ whole genome shotgun (WGS) entry which is preliminary data.</text>
</comment>
<proteinExistence type="inferred from homology"/>
<evidence type="ECO:0008006" key="6">
    <source>
        <dbReference type="Google" id="ProtNLM"/>
    </source>
</evidence>
<dbReference type="PROSITE" id="PS00061">
    <property type="entry name" value="ADH_SHORT"/>
    <property type="match status" value="1"/>
</dbReference>
<evidence type="ECO:0000313" key="5">
    <source>
        <dbReference type="Proteomes" id="UP000886998"/>
    </source>
</evidence>
<name>A0A8X6YVF9_9ARAC</name>
<dbReference type="Gene3D" id="3.40.50.720">
    <property type="entry name" value="NAD(P)-binding Rossmann-like Domain"/>
    <property type="match status" value="1"/>
</dbReference>